<evidence type="ECO:0000313" key="1">
    <source>
        <dbReference type="EMBL" id="MBB6716353.1"/>
    </source>
</evidence>
<proteinExistence type="predicted"/>
<name>A0A7X0SEY0_9CLOT</name>
<organism evidence="1 2">
    <name type="scientific">Clostridium gasigenes</name>
    <dbReference type="NCBI Taxonomy" id="94869"/>
    <lineage>
        <taxon>Bacteria</taxon>
        <taxon>Bacillati</taxon>
        <taxon>Bacillota</taxon>
        <taxon>Clostridia</taxon>
        <taxon>Eubacteriales</taxon>
        <taxon>Clostridiaceae</taxon>
        <taxon>Clostridium</taxon>
    </lineage>
</organism>
<dbReference type="Proteomes" id="UP000585258">
    <property type="component" value="Unassembled WGS sequence"/>
</dbReference>
<accession>A0A7X0SEY0</accession>
<gene>
    <name evidence="1" type="ORF">H7E68_16740</name>
</gene>
<dbReference type="RefSeq" id="WP_185165401.1">
    <property type="nucleotide sequence ID" value="NZ_JACKWY010000013.1"/>
</dbReference>
<comment type="caution">
    <text evidence="1">The sequence shown here is derived from an EMBL/GenBank/DDBJ whole genome shotgun (WGS) entry which is preliminary data.</text>
</comment>
<evidence type="ECO:0000313" key="2">
    <source>
        <dbReference type="Proteomes" id="UP000585258"/>
    </source>
</evidence>
<dbReference type="AlphaFoldDB" id="A0A7X0SEY0"/>
<protein>
    <submittedName>
        <fullName evidence="1">Siderophore-interacting protein</fullName>
    </submittedName>
</protein>
<sequence>MSKELKDKARTMLNSYIIYKSDIKNIELEMQEIQNNYDINALSYGESSSKTYKISQESQDRIANKDMQLKKMQLEMDNNKINVAKIDNAVATLKEFERDVIVARYLIEPTSWEMVARKLGFAKISCQTAEDRAVRKMIPLLFR</sequence>
<dbReference type="EMBL" id="JACKWY010000013">
    <property type="protein sequence ID" value="MBB6716353.1"/>
    <property type="molecule type" value="Genomic_DNA"/>
</dbReference>
<reference evidence="1 2" key="1">
    <citation type="submission" date="2020-08" db="EMBL/GenBank/DDBJ databases">
        <title>Clostridia isolated from Swiss meat.</title>
        <authorList>
            <person name="Wambui J."/>
            <person name="Stevens M.J.A."/>
            <person name="Stephan R."/>
        </authorList>
    </citation>
    <scope>NUCLEOTIDE SEQUENCE [LARGE SCALE GENOMIC DNA]</scope>
    <source>
        <strain evidence="1 2">CM001</strain>
    </source>
</reference>